<keyword evidence="3 7" id="KW-0812">Transmembrane</keyword>
<sequence length="110" mass="12482">MVLVSLAEGILAIFLPPLAVLLRTGCSLNFLLNILLTALAWVPGVIHAWVVILAVPGLREKRRERRRSAEKEVRGSGSWGGSRRSGSRHRHHHQHHHDEYRRSVSRQRGM</sequence>
<dbReference type="GO" id="GO:0016020">
    <property type="term" value="C:membrane"/>
    <property type="evidence" value="ECO:0007669"/>
    <property type="project" value="UniProtKB-SubCell"/>
</dbReference>
<evidence type="ECO:0000256" key="2">
    <source>
        <dbReference type="ARBA" id="ARBA00009530"/>
    </source>
</evidence>
<dbReference type="EMBL" id="NAJO01000009">
    <property type="protein sequence ID" value="OQO10245.1"/>
    <property type="molecule type" value="Genomic_DNA"/>
</dbReference>
<evidence type="ECO:0000313" key="9">
    <source>
        <dbReference type="Proteomes" id="UP000192596"/>
    </source>
</evidence>
<comment type="similarity">
    <text evidence="2">Belongs to the UPF0057 (PMP3) family.</text>
</comment>
<organism evidence="8 9">
    <name type="scientific">Cryoendolithus antarcticus</name>
    <dbReference type="NCBI Taxonomy" id="1507870"/>
    <lineage>
        <taxon>Eukaryota</taxon>
        <taxon>Fungi</taxon>
        <taxon>Dikarya</taxon>
        <taxon>Ascomycota</taxon>
        <taxon>Pezizomycotina</taxon>
        <taxon>Dothideomycetes</taxon>
        <taxon>Dothideomycetidae</taxon>
        <taxon>Cladosporiales</taxon>
        <taxon>Cladosporiaceae</taxon>
        <taxon>Cryoendolithus</taxon>
    </lineage>
</organism>
<evidence type="ECO:0000313" key="8">
    <source>
        <dbReference type="EMBL" id="OQO10245.1"/>
    </source>
</evidence>
<dbReference type="Proteomes" id="UP000192596">
    <property type="component" value="Unassembled WGS sequence"/>
</dbReference>
<dbReference type="InParanoid" id="A0A1V8TFV1"/>
<dbReference type="Pfam" id="PF01679">
    <property type="entry name" value="Pmp3"/>
    <property type="match status" value="1"/>
</dbReference>
<dbReference type="PANTHER" id="PTHR21659">
    <property type="entry name" value="HYDROPHOBIC PROTEIN RCI2 LOW TEMPERATURE AND SALT RESPONSIVE PROTEIN LTI6 -RELATED"/>
    <property type="match status" value="1"/>
</dbReference>
<feature type="transmembrane region" description="Helical" evidence="7">
    <location>
        <begin position="38"/>
        <end position="58"/>
    </location>
</feature>
<dbReference type="InterPro" id="IPR000612">
    <property type="entry name" value="PMP3"/>
</dbReference>
<feature type="region of interest" description="Disordered" evidence="6">
    <location>
        <begin position="62"/>
        <end position="110"/>
    </location>
</feature>
<comment type="caution">
    <text evidence="8">The sequence shown here is derived from an EMBL/GenBank/DDBJ whole genome shotgun (WGS) entry which is preliminary data.</text>
</comment>
<dbReference type="STRING" id="1507870.A0A1V8TFV1"/>
<keyword evidence="4 7" id="KW-1133">Transmembrane helix</keyword>
<evidence type="ECO:0000256" key="6">
    <source>
        <dbReference type="SAM" id="MobiDB-lite"/>
    </source>
</evidence>
<accession>A0A1V8TFV1</accession>
<proteinExistence type="inferred from homology"/>
<keyword evidence="9" id="KW-1185">Reference proteome</keyword>
<evidence type="ECO:0000256" key="4">
    <source>
        <dbReference type="ARBA" id="ARBA00022989"/>
    </source>
</evidence>
<gene>
    <name evidence="8" type="ORF">B0A48_04603</name>
</gene>
<comment type="subcellular location">
    <subcellularLocation>
        <location evidence="1">Membrane</location>
    </subcellularLocation>
</comment>
<dbReference type="AlphaFoldDB" id="A0A1V8TFV1"/>
<evidence type="ECO:0008006" key="10">
    <source>
        <dbReference type="Google" id="ProtNLM"/>
    </source>
</evidence>
<dbReference type="PROSITE" id="PS01309">
    <property type="entry name" value="UPF0057"/>
    <property type="match status" value="1"/>
</dbReference>
<evidence type="ECO:0000256" key="7">
    <source>
        <dbReference type="SAM" id="Phobius"/>
    </source>
</evidence>
<evidence type="ECO:0000256" key="5">
    <source>
        <dbReference type="ARBA" id="ARBA00023136"/>
    </source>
</evidence>
<feature type="compositionally biased region" description="Basic residues" evidence="6">
    <location>
        <begin position="85"/>
        <end position="95"/>
    </location>
</feature>
<evidence type="ECO:0000256" key="3">
    <source>
        <dbReference type="ARBA" id="ARBA00022692"/>
    </source>
</evidence>
<reference evidence="9" key="1">
    <citation type="submission" date="2017-03" db="EMBL/GenBank/DDBJ databases">
        <title>Genomes of endolithic fungi from Antarctica.</title>
        <authorList>
            <person name="Coleine C."/>
            <person name="Masonjones S."/>
            <person name="Stajich J.E."/>
        </authorList>
    </citation>
    <scope>NUCLEOTIDE SEQUENCE [LARGE SCALE GENOMIC DNA]</scope>
    <source>
        <strain evidence="9">CCFEE 5527</strain>
    </source>
</reference>
<evidence type="ECO:0000256" key="1">
    <source>
        <dbReference type="ARBA" id="ARBA00004370"/>
    </source>
</evidence>
<keyword evidence="5 7" id="KW-0472">Membrane</keyword>
<dbReference type="PANTHER" id="PTHR21659:SF42">
    <property type="entry name" value="UPF0057 MEMBRANE PROTEIN ZK632.10-RELATED"/>
    <property type="match status" value="1"/>
</dbReference>
<protein>
    <recommendedName>
        <fullName evidence="10">Plasma membrane proteolipid 3</fullName>
    </recommendedName>
</protein>
<name>A0A1V8TFV1_9PEZI</name>